<keyword evidence="2" id="KW-1185">Reference proteome</keyword>
<organism evidence="1 2">
    <name type="scientific">Octopus vulgaris</name>
    <name type="common">Common octopus</name>
    <dbReference type="NCBI Taxonomy" id="6645"/>
    <lineage>
        <taxon>Eukaryota</taxon>
        <taxon>Metazoa</taxon>
        <taxon>Spiralia</taxon>
        <taxon>Lophotrochozoa</taxon>
        <taxon>Mollusca</taxon>
        <taxon>Cephalopoda</taxon>
        <taxon>Coleoidea</taxon>
        <taxon>Octopodiformes</taxon>
        <taxon>Octopoda</taxon>
        <taxon>Incirrata</taxon>
        <taxon>Octopodidae</taxon>
        <taxon>Octopus</taxon>
    </lineage>
</organism>
<reference evidence="1" key="1">
    <citation type="submission" date="2023-08" db="EMBL/GenBank/DDBJ databases">
        <authorList>
            <person name="Alioto T."/>
            <person name="Alioto T."/>
            <person name="Gomez Garrido J."/>
        </authorList>
    </citation>
    <scope>NUCLEOTIDE SEQUENCE</scope>
</reference>
<proteinExistence type="predicted"/>
<evidence type="ECO:0000313" key="1">
    <source>
        <dbReference type="EMBL" id="CAI9721667.1"/>
    </source>
</evidence>
<accession>A0AA36AVK7</accession>
<protein>
    <submittedName>
        <fullName evidence="1">Uncharacterized protein</fullName>
    </submittedName>
</protein>
<name>A0AA36AVK7_OCTVU</name>
<sequence length="111" mass="12778">MQQKLLQDCWESGENHRAGYASWYSATRVVLFGKELPGYKTLSNHQGSTKSKTLDHMMMKCPGAPQDEVCACLCVHLYIDIYMYVYIYIYIYTHTHIIIIIKTCPIHADIG</sequence>
<dbReference type="Proteomes" id="UP001162480">
    <property type="component" value="Chromosome 4"/>
</dbReference>
<evidence type="ECO:0000313" key="2">
    <source>
        <dbReference type="Proteomes" id="UP001162480"/>
    </source>
</evidence>
<dbReference type="EMBL" id="OX597817">
    <property type="protein sequence ID" value="CAI9721667.1"/>
    <property type="molecule type" value="Genomic_DNA"/>
</dbReference>
<gene>
    <name evidence="1" type="ORF">OCTVUL_1B011525</name>
</gene>
<dbReference type="AlphaFoldDB" id="A0AA36AVK7"/>